<name>A0ABV5C9N5_9SPHI</name>
<accession>A0ABV5C9N5</accession>
<comment type="caution">
    <text evidence="1">The sequence shown here is derived from an EMBL/GenBank/DDBJ whole genome shotgun (WGS) entry which is preliminary data.</text>
</comment>
<keyword evidence="1" id="KW-0808">Transferase</keyword>
<organism evidence="1 2">
    <name type="scientific">Albibacterium profundi</name>
    <dbReference type="NCBI Taxonomy" id="3134906"/>
    <lineage>
        <taxon>Bacteria</taxon>
        <taxon>Pseudomonadati</taxon>
        <taxon>Bacteroidota</taxon>
        <taxon>Sphingobacteriia</taxon>
        <taxon>Sphingobacteriales</taxon>
        <taxon>Sphingobacteriaceae</taxon>
        <taxon>Albibacterium</taxon>
    </lineage>
</organism>
<dbReference type="Proteomes" id="UP001580928">
    <property type="component" value="Unassembled WGS sequence"/>
</dbReference>
<reference evidence="1 2" key="1">
    <citation type="submission" date="2024-04" db="EMBL/GenBank/DDBJ databases">
        <title>Albibacterium profundi sp. nov., isolated from sediment of the Challenger Deep of Mariana Trench.</title>
        <authorList>
            <person name="Wang Y."/>
        </authorList>
    </citation>
    <scope>NUCLEOTIDE SEQUENCE [LARGE SCALE GENOMIC DNA]</scope>
    <source>
        <strain evidence="1 2">RHL897</strain>
    </source>
</reference>
<dbReference type="PANTHER" id="PTHR12526:SF630">
    <property type="entry name" value="GLYCOSYLTRANSFERASE"/>
    <property type="match status" value="1"/>
</dbReference>
<dbReference type="CDD" id="cd03811">
    <property type="entry name" value="GT4_GT28_WabH-like"/>
    <property type="match status" value="1"/>
</dbReference>
<evidence type="ECO:0000313" key="1">
    <source>
        <dbReference type="EMBL" id="MFB5944262.1"/>
    </source>
</evidence>
<dbReference type="EMBL" id="JBBVGT010000001">
    <property type="protein sequence ID" value="MFB5944262.1"/>
    <property type="molecule type" value="Genomic_DNA"/>
</dbReference>
<dbReference type="RefSeq" id="WP_375555846.1">
    <property type="nucleotide sequence ID" value="NZ_JBBVGT010000001.1"/>
</dbReference>
<sequence>MCYHKTNILFLLPSFRKGGEAKNTLNILNALDTERFNLYLLICSNENNDLKDYLENDVNIIELNPSTNVKASLSIIRTLQNIQPDITFTSFVELNYMVGIYKKNSTKKIISVLRFNTLPSNNLTLNLSYNSKERVNCSVEAADSIIAQSVEMRDEITKYYPSSKSKVNVISNAINHQQIKRLSDEYIPYEDYNGTTLVAIGSLWEVKGFDFLIRAVGKLVYDHNQDIRLFIVGENMTPDSGYDEYLQALIADLKLEKYISFVGYKSNPYPYLKHADVFVLSSLMEGFPNVVLEALSLHVPCVVTNCVDFSNIIIPNANGVIVQKAEVDSLVEGILEAKDIGFKKQKGSDFDYNEWFGGLLA</sequence>
<dbReference type="SUPFAM" id="SSF53756">
    <property type="entry name" value="UDP-Glycosyltransferase/glycogen phosphorylase"/>
    <property type="match status" value="1"/>
</dbReference>
<dbReference type="PANTHER" id="PTHR12526">
    <property type="entry name" value="GLYCOSYLTRANSFERASE"/>
    <property type="match status" value="1"/>
</dbReference>
<dbReference type="GO" id="GO:0016757">
    <property type="term" value="F:glycosyltransferase activity"/>
    <property type="evidence" value="ECO:0007669"/>
    <property type="project" value="UniProtKB-KW"/>
</dbReference>
<keyword evidence="1" id="KW-0328">Glycosyltransferase</keyword>
<protein>
    <submittedName>
        <fullName evidence="1">Glycosyltransferase</fullName>
        <ecNumber evidence="1">2.4.-.-</ecNumber>
    </submittedName>
</protein>
<dbReference type="EC" id="2.4.-.-" evidence="1"/>
<dbReference type="Gene3D" id="3.40.50.2000">
    <property type="entry name" value="Glycogen Phosphorylase B"/>
    <property type="match status" value="2"/>
</dbReference>
<proteinExistence type="predicted"/>
<keyword evidence="2" id="KW-1185">Reference proteome</keyword>
<gene>
    <name evidence="1" type="ORF">WKR92_00310</name>
</gene>
<dbReference type="Pfam" id="PF13692">
    <property type="entry name" value="Glyco_trans_1_4"/>
    <property type="match status" value="1"/>
</dbReference>
<evidence type="ECO:0000313" key="2">
    <source>
        <dbReference type="Proteomes" id="UP001580928"/>
    </source>
</evidence>